<dbReference type="InterPro" id="IPR004839">
    <property type="entry name" value="Aminotransferase_I/II_large"/>
</dbReference>
<dbReference type="InterPro" id="IPR015422">
    <property type="entry name" value="PyrdxlP-dep_Trfase_small"/>
</dbReference>
<dbReference type="Pfam" id="PF00155">
    <property type="entry name" value="Aminotran_1_2"/>
    <property type="match status" value="1"/>
</dbReference>
<dbReference type="InterPro" id="IPR005861">
    <property type="entry name" value="HisP_aminotrans"/>
</dbReference>
<dbReference type="InterPro" id="IPR015421">
    <property type="entry name" value="PyrdxlP-dep_Trfase_major"/>
</dbReference>
<evidence type="ECO:0000256" key="10">
    <source>
        <dbReference type="ARBA" id="ARBA00047481"/>
    </source>
</evidence>
<dbReference type="GO" id="GO:0004400">
    <property type="term" value="F:histidinol-phosphate transaminase activity"/>
    <property type="evidence" value="ECO:0007669"/>
    <property type="project" value="UniProtKB-EC"/>
</dbReference>
<dbReference type="RefSeq" id="WP_138788393.1">
    <property type="nucleotide sequence ID" value="NZ_JBHTGQ010000014.1"/>
</dbReference>
<dbReference type="Gene3D" id="3.90.1150.10">
    <property type="entry name" value="Aspartate Aminotransferase, domain 1"/>
    <property type="match status" value="1"/>
</dbReference>
<feature type="domain" description="Aminotransferase class I/classII large" evidence="12">
    <location>
        <begin position="26"/>
        <end position="354"/>
    </location>
</feature>
<dbReference type="CDD" id="cd00609">
    <property type="entry name" value="AAT_like"/>
    <property type="match status" value="1"/>
</dbReference>
<keyword evidence="14" id="KW-1185">Reference proteome</keyword>
<dbReference type="Proteomes" id="UP001596528">
    <property type="component" value="Unassembled WGS sequence"/>
</dbReference>
<evidence type="ECO:0000256" key="1">
    <source>
        <dbReference type="ARBA" id="ARBA00001933"/>
    </source>
</evidence>
<dbReference type="EMBL" id="JBHTGQ010000014">
    <property type="protein sequence ID" value="MFC7749546.1"/>
    <property type="molecule type" value="Genomic_DNA"/>
</dbReference>
<evidence type="ECO:0000256" key="6">
    <source>
        <dbReference type="ARBA" id="ARBA00022605"/>
    </source>
</evidence>
<dbReference type="NCBIfam" id="TIGR01141">
    <property type="entry name" value="hisC"/>
    <property type="match status" value="1"/>
</dbReference>
<dbReference type="InterPro" id="IPR050106">
    <property type="entry name" value="HistidinolP_aminotransfase"/>
</dbReference>
<dbReference type="InterPro" id="IPR015424">
    <property type="entry name" value="PyrdxlP-dep_Trfase"/>
</dbReference>
<evidence type="ECO:0000256" key="3">
    <source>
        <dbReference type="ARBA" id="ARBA00007970"/>
    </source>
</evidence>
<name>A0ABW2V2L9_9BACL</name>
<comment type="similarity">
    <text evidence="3 11">Belongs to the class-II pyridoxal-phosphate-dependent aminotransferase family. Histidinol-phosphate aminotransferase subfamily.</text>
</comment>
<dbReference type="InterPro" id="IPR001917">
    <property type="entry name" value="Aminotrans_II_pyridoxalP_BS"/>
</dbReference>
<protein>
    <recommendedName>
        <fullName evidence="11">Histidinol-phosphate aminotransferase</fullName>
        <ecNumber evidence="11">2.6.1.9</ecNumber>
    </recommendedName>
    <alternativeName>
        <fullName evidence="11">Imidazole acetol-phosphate transaminase</fullName>
    </alternativeName>
</protein>
<evidence type="ECO:0000313" key="14">
    <source>
        <dbReference type="Proteomes" id="UP001596528"/>
    </source>
</evidence>
<evidence type="ECO:0000256" key="5">
    <source>
        <dbReference type="ARBA" id="ARBA00022576"/>
    </source>
</evidence>
<evidence type="ECO:0000256" key="4">
    <source>
        <dbReference type="ARBA" id="ARBA00011738"/>
    </source>
</evidence>
<dbReference type="Gene3D" id="3.40.640.10">
    <property type="entry name" value="Type I PLP-dependent aspartate aminotransferase-like (Major domain)"/>
    <property type="match status" value="1"/>
</dbReference>
<comment type="catalytic activity">
    <reaction evidence="10 11">
        <text>L-histidinol phosphate + 2-oxoglutarate = 3-(imidazol-4-yl)-2-oxopropyl phosphate + L-glutamate</text>
        <dbReference type="Rhea" id="RHEA:23744"/>
        <dbReference type="ChEBI" id="CHEBI:16810"/>
        <dbReference type="ChEBI" id="CHEBI:29985"/>
        <dbReference type="ChEBI" id="CHEBI:57766"/>
        <dbReference type="ChEBI" id="CHEBI:57980"/>
        <dbReference type="EC" id="2.6.1.9"/>
    </reaction>
</comment>
<comment type="subunit">
    <text evidence="4 11">Homodimer.</text>
</comment>
<evidence type="ECO:0000256" key="9">
    <source>
        <dbReference type="ARBA" id="ARBA00023102"/>
    </source>
</evidence>
<accession>A0ABW2V2L9</accession>
<evidence type="ECO:0000313" key="13">
    <source>
        <dbReference type="EMBL" id="MFC7749546.1"/>
    </source>
</evidence>
<comment type="caution">
    <text evidence="13">The sequence shown here is derived from an EMBL/GenBank/DDBJ whole genome shotgun (WGS) entry which is preliminary data.</text>
</comment>
<comment type="pathway">
    <text evidence="2 11">Amino-acid biosynthesis; L-histidine biosynthesis; L-histidine from 5-phospho-alpha-D-ribose 1-diphosphate: step 7/9.</text>
</comment>
<evidence type="ECO:0000259" key="12">
    <source>
        <dbReference type="Pfam" id="PF00155"/>
    </source>
</evidence>
<dbReference type="SUPFAM" id="SSF53383">
    <property type="entry name" value="PLP-dependent transferases"/>
    <property type="match status" value="1"/>
</dbReference>
<evidence type="ECO:0000256" key="11">
    <source>
        <dbReference type="HAMAP-Rule" id="MF_01023"/>
    </source>
</evidence>
<keyword evidence="5 11" id="KW-0032">Aminotransferase</keyword>
<evidence type="ECO:0000256" key="7">
    <source>
        <dbReference type="ARBA" id="ARBA00022679"/>
    </source>
</evidence>
<evidence type="ECO:0000256" key="2">
    <source>
        <dbReference type="ARBA" id="ARBA00005011"/>
    </source>
</evidence>
<keyword evidence="9 11" id="KW-0368">Histidine biosynthesis</keyword>
<dbReference type="PROSITE" id="PS00599">
    <property type="entry name" value="AA_TRANSFER_CLASS_2"/>
    <property type="match status" value="1"/>
</dbReference>
<gene>
    <name evidence="11 13" type="primary">hisC</name>
    <name evidence="13" type="ORF">ACFQWB_06245</name>
</gene>
<reference evidence="14" key="1">
    <citation type="journal article" date="2019" name="Int. J. Syst. Evol. Microbiol.">
        <title>The Global Catalogue of Microorganisms (GCM) 10K type strain sequencing project: providing services to taxonomists for standard genome sequencing and annotation.</title>
        <authorList>
            <consortium name="The Broad Institute Genomics Platform"/>
            <consortium name="The Broad Institute Genome Sequencing Center for Infectious Disease"/>
            <person name="Wu L."/>
            <person name="Ma J."/>
        </authorList>
    </citation>
    <scope>NUCLEOTIDE SEQUENCE [LARGE SCALE GENOMIC DNA]</scope>
    <source>
        <strain evidence="14">JCM 18657</strain>
    </source>
</reference>
<organism evidence="13 14">
    <name type="scientific">Paenibacillus thermoaerophilus</name>
    <dbReference type="NCBI Taxonomy" id="1215385"/>
    <lineage>
        <taxon>Bacteria</taxon>
        <taxon>Bacillati</taxon>
        <taxon>Bacillota</taxon>
        <taxon>Bacilli</taxon>
        <taxon>Bacillales</taxon>
        <taxon>Paenibacillaceae</taxon>
        <taxon>Paenibacillus</taxon>
    </lineage>
</organism>
<keyword evidence="7 11" id="KW-0808">Transferase</keyword>
<sequence>MSIALPHILQLEPYKLGEQPPECAQAVKLNQNESPYPPSPKVAEALRRIGEEALRRYPDPECRELRAALAERLGAEPGQLFVGNGSSEIISLIAKAFLGSGGVLAMPDPSFGLYLTAAAACGGRAVPVPTRDDFTVDTDALLAVGAKVIALVNPNAPTGLPLPVSEIDRLAAAHPGLLVVDEAYIDYAEPGTSALPLLDRRPNLLILRTFSKSYALCGARVGYAVGGRPLIEALERARDIYNVNAVSRALALAALSDEAYLRETTAAVRATRDRCAGELRRLGCGVLPSQTNFLLVQPPVRRDQRDASASAASLAASLRAAGIYVRRFADHPRLSDRLRVSIGTDSEMDAFLSHVEQWLANRRD</sequence>
<proteinExistence type="inferred from homology"/>
<keyword evidence="8 11" id="KW-0663">Pyridoxal phosphate</keyword>
<keyword evidence="6 11" id="KW-0028">Amino-acid biosynthesis</keyword>
<feature type="modified residue" description="N6-(pyridoxal phosphate)lysine" evidence="11">
    <location>
        <position position="212"/>
    </location>
</feature>
<dbReference type="PANTHER" id="PTHR43643">
    <property type="entry name" value="HISTIDINOL-PHOSPHATE AMINOTRANSFERASE 2"/>
    <property type="match status" value="1"/>
</dbReference>
<comment type="cofactor">
    <cofactor evidence="1 11">
        <name>pyridoxal 5'-phosphate</name>
        <dbReference type="ChEBI" id="CHEBI:597326"/>
    </cofactor>
</comment>
<evidence type="ECO:0000256" key="8">
    <source>
        <dbReference type="ARBA" id="ARBA00022898"/>
    </source>
</evidence>
<dbReference type="PANTHER" id="PTHR43643:SF6">
    <property type="entry name" value="HISTIDINOL-PHOSPHATE AMINOTRANSFERASE"/>
    <property type="match status" value="1"/>
</dbReference>
<dbReference type="EC" id="2.6.1.9" evidence="11"/>
<dbReference type="HAMAP" id="MF_01023">
    <property type="entry name" value="HisC_aminotrans_2"/>
    <property type="match status" value="1"/>
</dbReference>